<dbReference type="OrthoDB" id="1938112at2759"/>
<feature type="domain" description="Malectin" evidence="2">
    <location>
        <begin position="11"/>
        <end position="113"/>
    </location>
</feature>
<name>A0A8J4Q8N2_9ROSI</name>
<gene>
    <name evidence="3" type="ORF">CMV_025906</name>
</gene>
<keyword evidence="1" id="KW-0812">Transmembrane</keyword>
<dbReference type="InterPro" id="IPR021720">
    <property type="entry name" value="Malectin_dom"/>
</dbReference>
<dbReference type="PANTHER" id="PTHR34081:SF1">
    <property type="entry name" value="MALECTIN, LEUCINE-RICH REPEAT DOMAIN, L DOMAIN-LIKE PROTEIN-RELATED"/>
    <property type="match status" value="1"/>
</dbReference>
<accession>A0A8J4Q8N2</accession>
<reference evidence="3" key="1">
    <citation type="submission" date="2020-03" db="EMBL/GenBank/DDBJ databases">
        <title>Castanea mollissima Vanexum genome sequencing.</title>
        <authorList>
            <person name="Staton M."/>
        </authorList>
    </citation>
    <scope>NUCLEOTIDE SEQUENCE</scope>
    <source>
        <tissue evidence="3">Leaf</tissue>
    </source>
</reference>
<dbReference type="PANTHER" id="PTHR34081">
    <property type="entry name" value="MALECTIN DOMAIN-CONTAINING PROTEIN"/>
    <property type="match status" value="1"/>
</dbReference>
<dbReference type="Gene3D" id="2.60.120.430">
    <property type="entry name" value="Galactose-binding lectin"/>
    <property type="match status" value="1"/>
</dbReference>
<keyword evidence="1" id="KW-0472">Membrane</keyword>
<evidence type="ECO:0000313" key="3">
    <source>
        <dbReference type="EMBL" id="KAF3948045.1"/>
    </source>
</evidence>
<proteinExistence type="predicted"/>
<evidence type="ECO:0000313" key="4">
    <source>
        <dbReference type="Proteomes" id="UP000737018"/>
    </source>
</evidence>
<comment type="caution">
    <text evidence="3">The sequence shown here is derived from an EMBL/GenBank/DDBJ whole genome shotgun (WGS) entry which is preliminary data.</text>
</comment>
<feature type="transmembrane region" description="Helical" evidence="1">
    <location>
        <begin position="129"/>
        <end position="152"/>
    </location>
</feature>
<evidence type="ECO:0000259" key="2">
    <source>
        <dbReference type="Pfam" id="PF11721"/>
    </source>
</evidence>
<keyword evidence="4" id="KW-1185">Reference proteome</keyword>
<evidence type="ECO:0000256" key="1">
    <source>
        <dbReference type="SAM" id="Phobius"/>
    </source>
</evidence>
<dbReference type="Pfam" id="PF11721">
    <property type="entry name" value="Malectin"/>
    <property type="match status" value="1"/>
</dbReference>
<dbReference type="EMBL" id="JRKL02007152">
    <property type="protein sequence ID" value="KAF3948045.1"/>
    <property type="molecule type" value="Genomic_DNA"/>
</dbReference>
<protein>
    <recommendedName>
        <fullName evidence="2">Malectin domain-containing protein</fullName>
    </recommendedName>
</protein>
<keyword evidence="1" id="KW-1133">Transmembrane helix</keyword>
<dbReference type="Proteomes" id="UP000737018">
    <property type="component" value="Unassembled WGS sequence"/>
</dbReference>
<organism evidence="3 4">
    <name type="scientific">Castanea mollissima</name>
    <name type="common">Chinese chestnut</name>
    <dbReference type="NCBI Taxonomy" id="60419"/>
    <lineage>
        <taxon>Eukaryota</taxon>
        <taxon>Viridiplantae</taxon>
        <taxon>Streptophyta</taxon>
        <taxon>Embryophyta</taxon>
        <taxon>Tracheophyta</taxon>
        <taxon>Spermatophyta</taxon>
        <taxon>Magnoliopsida</taxon>
        <taxon>eudicotyledons</taxon>
        <taxon>Gunneridae</taxon>
        <taxon>Pentapetalae</taxon>
        <taxon>rosids</taxon>
        <taxon>fabids</taxon>
        <taxon>Fagales</taxon>
        <taxon>Fagaceae</taxon>
        <taxon>Castanea</taxon>
    </lineage>
</organism>
<dbReference type="AlphaFoldDB" id="A0A8J4Q8N2"/>
<sequence>MASLECRLGYFHYHHKLGTAPYKLKLHFAEIVIRDNRSFGSLGRRIFDIYVQEKLVLKDFDIENAAPGVDKAVVREYKANVTNKVLMICFFWAGKGTTAAPKRGTYGPLISAISMENDFNLPDDGKMKISIVVGVVVAVLLLIFMILGILWWKGCLGGRKSKENGNLCKSYVEIIEDSIHYVLLWQEVGTMCRK</sequence>